<protein>
    <submittedName>
        <fullName evidence="2">Uncharacterized protein</fullName>
    </submittedName>
</protein>
<keyword evidence="1" id="KW-1133">Transmembrane helix</keyword>
<feature type="transmembrane region" description="Helical" evidence="1">
    <location>
        <begin position="6"/>
        <end position="27"/>
    </location>
</feature>
<keyword evidence="1" id="KW-0472">Membrane</keyword>
<sequence>MLRVFLLLMLCYLISPVSLLFCFMTLLRWYFDSILRYSLLFGILLAYDSTVTLYYSII</sequence>
<keyword evidence="1" id="KW-0812">Transmembrane</keyword>
<accession>A0A2G4SWJ1</accession>
<dbReference type="RefSeq" id="XP_023466859.1">
    <property type="nucleotide sequence ID" value="XM_023613003.1"/>
</dbReference>
<name>A0A2G4SWJ1_RHIZD</name>
<organism evidence="2 3">
    <name type="scientific">Rhizopus microsporus ATCC 52813</name>
    <dbReference type="NCBI Taxonomy" id="1340429"/>
    <lineage>
        <taxon>Eukaryota</taxon>
        <taxon>Fungi</taxon>
        <taxon>Fungi incertae sedis</taxon>
        <taxon>Mucoromycota</taxon>
        <taxon>Mucoromycotina</taxon>
        <taxon>Mucoromycetes</taxon>
        <taxon>Mucorales</taxon>
        <taxon>Mucorineae</taxon>
        <taxon>Rhizopodaceae</taxon>
        <taxon>Rhizopus</taxon>
    </lineage>
</organism>
<gene>
    <name evidence="2" type="ORF">RHIMIDRAFT_281488</name>
</gene>
<proteinExistence type="predicted"/>
<reference evidence="2 3" key="1">
    <citation type="journal article" date="2016" name="Proc. Natl. Acad. Sci. U.S.A.">
        <title>Lipid metabolic changes in an early divergent fungus govern the establishment of a mutualistic symbiosis with endobacteria.</title>
        <authorList>
            <person name="Lastovetsky O.A."/>
            <person name="Gaspar M.L."/>
            <person name="Mondo S.J."/>
            <person name="LaButti K.M."/>
            <person name="Sandor L."/>
            <person name="Grigoriev I.V."/>
            <person name="Henry S.A."/>
            <person name="Pawlowska T.E."/>
        </authorList>
    </citation>
    <scope>NUCLEOTIDE SEQUENCE [LARGE SCALE GENOMIC DNA]</scope>
    <source>
        <strain evidence="2 3">ATCC 52813</strain>
    </source>
</reference>
<dbReference type="GeneID" id="35443992"/>
<feature type="transmembrane region" description="Helical" evidence="1">
    <location>
        <begin position="39"/>
        <end position="57"/>
    </location>
</feature>
<dbReference type="EMBL" id="KZ303848">
    <property type="protein sequence ID" value="PHZ13151.1"/>
    <property type="molecule type" value="Genomic_DNA"/>
</dbReference>
<dbReference type="AlphaFoldDB" id="A0A2G4SWJ1"/>
<keyword evidence="3" id="KW-1185">Reference proteome</keyword>
<evidence type="ECO:0000256" key="1">
    <source>
        <dbReference type="SAM" id="Phobius"/>
    </source>
</evidence>
<dbReference type="Proteomes" id="UP000242254">
    <property type="component" value="Unassembled WGS sequence"/>
</dbReference>
<evidence type="ECO:0000313" key="2">
    <source>
        <dbReference type="EMBL" id="PHZ13151.1"/>
    </source>
</evidence>
<evidence type="ECO:0000313" key="3">
    <source>
        <dbReference type="Proteomes" id="UP000242254"/>
    </source>
</evidence>